<organism evidence="3 4">
    <name type="scientific">Candidatus Gottesmanbacteria bacterium GW2011_GWA2_43_14</name>
    <dbReference type="NCBI Taxonomy" id="1618443"/>
    <lineage>
        <taxon>Bacteria</taxon>
        <taxon>Candidatus Gottesmaniibacteriota</taxon>
    </lineage>
</organism>
<reference evidence="3 4" key="1">
    <citation type="journal article" date="2015" name="Nature">
        <title>rRNA introns, odd ribosomes, and small enigmatic genomes across a large radiation of phyla.</title>
        <authorList>
            <person name="Brown C.T."/>
            <person name="Hug L.A."/>
            <person name="Thomas B.C."/>
            <person name="Sharon I."/>
            <person name="Castelle C.J."/>
            <person name="Singh A."/>
            <person name="Wilkins M.J."/>
            <person name="Williams K.H."/>
            <person name="Banfield J.F."/>
        </authorList>
    </citation>
    <scope>NUCLEOTIDE SEQUENCE [LARGE SCALE GENOMIC DNA]</scope>
</reference>
<proteinExistence type="predicted"/>
<evidence type="ECO:0000259" key="2">
    <source>
        <dbReference type="PROSITE" id="PS51740"/>
    </source>
</evidence>
<dbReference type="SUPFAM" id="SSF89447">
    <property type="entry name" value="AbrB/MazE/MraZ-like"/>
    <property type="match status" value="1"/>
</dbReference>
<dbReference type="InterPro" id="IPR037914">
    <property type="entry name" value="SpoVT-AbrB_sf"/>
</dbReference>
<dbReference type="Pfam" id="PF04014">
    <property type="entry name" value="MazE_antitoxin"/>
    <property type="match status" value="1"/>
</dbReference>
<dbReference type="PROSITE" id="PS51740">
    <property type="entry name" value="SPOVT_ABRB"/>
    <property type="match status" value="1"/>
</dbReference>
<sequence>MIHYVTITSQGQITIPAKLRRKFNFGKNKKAIVSYTENGILVEPVKDILEFEGIFKTDKKIPFKKARKAFVEYLASRSSRISK</sequence>
<dbReference type="STRING" id="1618443.UV73_C0007G0025"/>
<dbReference type="AlphaFoldDB" id="A0A0G1DJ14"/>
<name>A0A0G1DJ14_9BACT</name>
<evidence type="ECO:0000313" key="3">
    <source>
        <dbReference type="EMBL" id="KKS97582.1"/>
    </source>
</evidence>
<dbReference type="Gene3D" id="2.10.260.10">
    <property type="match status" value="1"/>
</dbReference>
<evidence type="ECO:0000256" key="1">
    <source>
        <dbReference type="PROSITE-ProRule" id="PRU01076"/>
    </source>
</evidence>
<accession>A0A0G1DJ14</accession>
<comment type="caution">
    <text evidence="3">The sequence shown here is derived from an EMBL/GenBank/DDBJ whole genome shotgun (WGS) entry which is preliminary data.</text>
</comment>
<dbReference type="InterPro" id="IPR007159">
    <property type="entry name" value="SpoVT-AbrB_dom"/>
</dbReference>
<dbReference type="SMART" id="SM00966">
    <property type="entry name" value="SpoVT_AbrB"/>
    <property type="match status" value="1"/>
</dbReference>
<evidence type="ECO:0000313" key="4">
    <source>
        <dbReference type="Proteomes" id="UP000034894"/>
    </source>
</evidence>
<keyword evidence="1" id="KW-0238">DNA-binding</keyword>
<feature type="domain" description="SpoVT-AbrB" evidence="2">
    <location>
        <begin position="2"/>
        <end position="47"/>
    </location>
</feature>
<dbReference type="NCBIfam" id="TIGR01439">
    <property type="entry name" value="lp_hng_hel_AbrB"/>
    <property type="match status" value="1"/>
</dbReference>
<dbReference type="EMBL" id="LCFP01000007">
    <property type="protein sequence ID" value="KKS97582.1"/>
    <property type="molecule type" value="Genomic_DNA"/>
</dbReference>
<dbReference type="Proteomes" id="UP000034894">
    <property type="component" value="Unassembled WGS sequence"/>
</dbReference>
<gene>
    <name evidence="3" type="ORF">UV73_C0007G0025</name>
</gene>
<dbReference type="GO" id="GO:0003677">
    <property type="term" value="F:DNA binding"/>
    <property type="evidence" value="ECO:0007669"/>
    <property type="project" value="UniProtKB-UniRule"/>
</dbReference>
<protein>
    <recommendedName>
        <fullName evidence="2">SpoVT-AbrB domain-containing protein</fullName>
    </recommendedName>
</protein>